<keyword evidence="2" id="KW-1185">Reference proteome</keyword>
<evidence type="ECO:0000313" key="3">
    <source>
        <dbReference type="WBParaSite" id="ACOC_0000814201-mRNA-1"/>
    </source>
</evidence>
<dbReference type="AlphaFoldDB" id="A0A0R3PRJ9"/>
<reference evidence="1 2" key="2">
    <citation type="submission" date="2018-11" db="EMBL/GenBank/DDBJ databases">
        <authorList>
            <consortium name="Pathogen Informatics"/>
        </authorList>
    </citation>
    <scope>NUCLEOTIDE SEQUENCE [LARGE SCALE GENOMIC DNA]</scope>
    <source>
        <strain evidence="1 2">Costa Rica</strain>
    </source>
</reference>
<dbReference type="WBParaSite" id="ACOC_0000814201-mRNA-1">
    <property type="protein sequence ID" value="ACOC_0000814201-mRNA-1"/>
    <property type="gene ID" value="ACOC_0000814201"/>
</dbReference>
<protein>
    <submittedName>
        <fullName evidence="3">DUF5069 domain-containing protein</fullName>
    </submittedName>
</protein>
<reference evidence="3" key="1">
    <citation type="submission" date="2017-02" db="UniProtKB">
        <authorList>
            <consortium name="WormBaseParasite"/>
        </authorList>
    </citation>
    <scope>IDENTIFICATION</scope>
</reference>
<evidence type="ECO:0000313" key="2">
    <source>
        <dbReference type="Proteomes" id="UP000267027"/>
    </source>
</evidence>
<organism evidence="3">
    <name type="scientific">Angiostrongylus costaricensis</name>
    <name type="common">Nematode worm</name>
    <dbReference type="NCBI Taxonomy" id="334426"/>
    <lineage>
        <taxon>Eukaryota</taxon>
        <taxon>Metazoa</taxon>
        <taxon>Ecdysozoa</taxon>
        <taxon>Nematoda</taxon>
        <taxon>Chromadorea</taxon>
        <taxon>Rhabditida</taxon>
        <taxon>Rhabditina</taxon>
        <taxon>Rhabditomorpha</taxon>
        <taxon>Strongyloidea</taxon>
        <taxon>Metastrongylidae</taxon>
        <taxon>Angiostrongylus</taxon>
    </lineage>
</organism>
<sequence length="42" mass="5137">MRFGKRSPDAKWMRFGKRSPEAKWMRFGKRGDYEFDGYDDTE</sequence>
<proteinExistence type="predicted"/>
<dbReference type="Proteomes" id="UP000267027">
    <property type="component" value="Unassembled WGS sequence"/>
</dbReference>
<dbReference type="OrthoDB" id="5850318at2759"/>
<dbReference type="STRING" id="334426.A0A0R3PRJ9"/>
<evidence type="ECO:0000313" key="1">
    <source>
        <dbReference type="EMBL" id="VDM59728.1"/>
    </source>
</evidence>
<dbReference type="EMBL" id="UYYA01004121">
    <property type="protein sequence ID" value="VDM59728.1"/>
    <property type="molecule type" value="Genomic_DNA"/>
</dbReference>
<name>A0A0R3PRJ9_ANGCS</name>
<gene>
    <name evidence="1" type="ORF">ACOC_LOCUS8143</name>
</gene>
<accession>A0A0R3PRJ9</accession>